<evidence type="ECO:0000256" key="1">
    <source>
        <dbReference type="ARBA" id="ARBA00004477"/>
    </source>
</evidence>
<evidence type="ECO:0000256" key="12">
    <source>
        <dbReference type="SAM" id="Phobius"/>
    </source>
</evidence>
<evidence type="ECO:0000256" key="9">
    <source>
        <dbReference type="ARBA" id="ARBA00023136"/>
    </source>
</evidence>
<keyword evidence="10" id="KW-1015">Disulfide bond</keyword>
<evidence type="ECO:0000256" key="6">
    <source>
        <dbReference type="ARBA" id="ARBA00022824"/>
    </source>
</evidence>
<dbReference type="GO" id="GO:0005789">
    <property type="term" value="C:endoplasmic reticulum membrane"/>
    <property type="evidence" value="ECO:0007669"/>
    <property type="project" value="UniProtKB-SubCell"/>
</dbReference>
<feature type="transmembrane region" description="Helical" evidence="12">
    <location>
        <begin position="12"/>
        <end position="31"/>
    </location>
</feature>
<dbReference type="EC" id="1.17.4.4" evidence="3"/>
<dbReference type="InterPro" id="IPR038354">
    <property type="entry name" value="VKOR_sf"/>
</dbReference>
<protein>
    <recommendedName>
        <fullName evidence="3">vitamin-K-epoxide reductase (warfarin-sensitive)</fullName>
        <ecNumber evidence="3">1.17.4.4</ecNumber>
    </recommendedName>
</protein>
<dbReference type="KEGG" id="pbar:105423896"/>
<dbReference type="SMART" id="SM00756">
    <property type="entry name" value="VKc"/>
    <property type="match status" value="1"/>
</dbReference>
<keyword evidence="5" id="KW-0874">Quinone</keyword>
<dbReference type="AlphaFoldDB" id="A0A6I9W1D1"/>
<dbReference type="CDD" id="cd12917">
    <property type="entry name" value="VKOR_euk"/>
    <property type="match status" value="1"/>
</dbReference>
<comment type="similarity">
    <text evidence="2">Belongs to the VKOR family.</text>
</comment>
<dbReference type="GO" id="GO:0047057">
    <property type="term" value="F:vitamin-K-epoxide reductase (warfarin-sensitive) activity"/>
    <property type="evidence" value="ECO:0007669"/>
    <property type="project" value="UniProtKB-EC"/>
</dbReference>
<keyword evidence="8" id="KW-0560">Oxidoreductase</keyword>
<gene>
    <name evidence="15" type="primary">LOC105423896</name>
</gene>
<sequence>MSAVGNCAVQRYNVGIVFACAIGLGLSYYAYAVETKREQDDSYTPLCDISEHISCTKVFMTEFGKGFGLFPKDSVFNVPNSLYGLAFYTQIAILSMSNNYTCSIVVIALGIVSNIFSLYLAHILYLYRDICIVCVSTYIVNAVIVFLAINKFRKLDNICKKKKKQF</sequence>
<dbReference type="Pfam" id="PF07884">
    <property type="entry name" value="VKOR"/>
    <property type="match status" value="1"/>
</dbReference>
<dbReference type="InterPro" id="IPR042406">
    <property type="entry name" value="VKORC1/VKORC1L1"/>
</dbReference>
<evidence type="ECO:0000256" key="4">
    <source>
        <dbReference type="ARBA" id="ARBA00022692"/>
    </source>
</evidence>
<organism evidence="14 15">
    <name type="scientific">Pogonomyrmex barbatus</name>
    <name type="common">red harvester ant</name>
    <dbReference type="NCBI Taxonomy" id="144034"/>
    <lineage>
        <taxon>Eukaryota</taxon>
        <taxon>Metazoa</taxon>
        <taxon>Ecdysozoa</taxon>
        <taxon>Arthropoda</taxon>
        <taxon>Hexapoda</taxon>
        <taxon>Insecta</taxon>
        <taxon>Pterygota</taxon>
        <taxon>Neoptera</taxon>
        <taxon>Endopterygota</taxon>
        <taxon>Hymenoptera</taxon>
        <taxon>Apocrita</taxon>
        <taxon>Aculeata</taxon>
        <taxon>Formicoidea</taxon>
        <taxon>Formicidae</taxon>
        <taxon>Myrmicinae</taxon>
        <taxon>Pogonomyrmex</taxon>
    </lineage>
</organism>
<dbReference type="Proteomes" id="UP000504615">
    <property type="component" value="Unplaced"/>
</dbReference>
<dbReference type="PANTHER" id="PTHR14519">
    <property type="entry name" value="VITAMIN K EPOXIDE REDUCTASE COMPLEX, SUBUNIT 1"/>
    <property type="match status" value="1"/>
</dbReference>
<keyword evidence="6" id="KW-0256">Endoplasmic reticulum</keyword>
<dbReference type="PANTHER" id="PTHR14519:SF8">
    <property type="entry name" value="VITAMIN K EPOXIDE REDUCTASE COMPLEX SUBUNIT 1"/>
    <property type="match status" value="1"/>
</dbReference>
<comment type="subcellular location">
    <subcellularLocation>
        <location evidence="1">Endoplasmic reticulum membrane</location>
        <topology evidence="1">Multi-pass membrane protein</topology>
    </subcellularLocation>
</comment>
<evidence type="ECO:0000256" key="7">
    <source>
        <dbReference type="ARBA" id="ARBA00022989"/>
    </source>
</evidence>
<proteinExistence type="inferred from homology"/>
<keyword evidence="14" id="KW-1185">Reference proteome</keyword>
<evidence type="ECO:0000256" key="8">
    <source>
        <dbReference type="ARBA" id="ARBA00023002"/>
    </source>
</evidence>
<evidence type="ECO:0000313" key="15">
    <source>
        <dbReference type="RefSeq" id="XP_011632153.1"/>
    </source>
</evidence>
<dbReference type="GO" id="GO:0048038">
    <property type="term" value="F:quinone binding"/>
    <property type="evidence" value="ECO:0007669"/>
    <property type="project" value="UniProtKB-KW"/>
</dbReference>
<evidence type="ECO:0000256" key="10">
    <source>
        <dbReference type="ARBA" id="ARBA00023157"/>
    </source>
</evidence>
<dbReference type="OrthoDB" id="17010at2759"/>
<evidence type="ECO:0000256" key="3">
    <source>
        <dbReference type="ARBA" id="ARBA00012278"/>
    </source>
</evidence>
<name>A0A6I9W1D1_9HYME</name>
<dbReference type="CTD" id="3346188"/>
<dbReference type="Gene3D" id="1.20.1440.130">
    <property type="entry name" value="VKOR domain"/>
    <property type="match status" value="1"/>
</dbReference>
<evidence type="ECO:0000256" key="11">
    <source>
        <dbReference type="ARBA" id="ARBA00023284"/>
    </source>
</evidence>
<evidence type="ECO:0000259" key="13">
    <source>
        <dbReference type="SMART" id="SM00756"/>
    </source>
</evidence>
<feature type="transmembrane region" description="Helical" evidence="12">
    <location>
        <begin position="100"/>
        <end position="120"/>
    </location>
</feature>
<dbReference type="InterPro" id="IPR012932">
    <property type="entry name" value="VKOR"/>
</dbReference>
<reference evidence="15" key="1">
    <citation type="submission" date="2025-08" db="UniProtKB">
        <authorList>
            <consortium name="RefSeq"/>
        </authorList>
    </citation>
    <scope>IDENTIFICATION</scope>
</reference>
<dbReference type="GeneID" id="105423896"/>
<dbReference type="RefSeq" id="XP_011632153.1">
    <property type="nucleotide sequence ID" value="XM_011633851.2"/>
</dbReference>
<keyword evidence="11" id="KW-0676">Redox-active center</keyword>
<evidence type="ECO:0000313" key="14">
    <source>
        <dbReference type="Proteomes" id="UP000504615"/>
    </source>
</evidence>
<accession>A0A6I9W1D1</accession>
<evidence type="ECO:0000256" key="2">
    <source>
        <dbReference type="ARBA" id="ARBA00006214"/>
    </source>
</evidence>
<keyword evidence="4 12" id="KW-0812">Transmembrane</keyword>
<feature type="domain" description="Vitamin K epoxide reductase" evidence="13">
    <location>
        <begin position="9"/>
        <end position="152"/>
    </location>
</feature>
<keyword evidence="7 12" id="KW-1133">Transmembrane helix</keyword>
<dbReference type="GO" id="GO:0042373">
    <property type="term" value="P:vitamin K metabolic process"/>
    <property type="evidence" value="ECO:0007669"/>
    <property type="project" value="InterPro"/>
</dbReference>
<keyword evidence="9 12" id="KW-0472">Membrane</keyword>
<feature type="transmembrane region" description="Helical" evidence="12">
    <location>
        <begin position="126"/>
        <end position="149"/>
    </location>
</feature>
<evidence type="ECO:0000256" key="5">
    <source>
        <dbReference type="ARBA" id="ARBA00022719"/>
    </source>
</evidence>